<reference evidence="9" key="1">
    <citation type="journal article" date="2023" name="Plant J.">
        <title>Genome sequences and population genomics provide insights into the demographic history, inbreeding, and mutation load of two 'living fossil' tree species of Dipteronia.</title>
        <authorList>
            <person name="Feng Y."/>
            <person name="Comes H.P."/>
            <person name="Chen J."/>
            <person name="Zhu S."/>
            <person name="Lu R."/>
            <person name="Zhang X."/>
            <person name="Li P."/>
            <person name="Qiu J."/>
            <person name="Olsen K.M."/>
            <person name="Qiu Y."/>
        </authorList>
    </citation>
    <scope>NUCLEOTIDE SEQUENCE</scope>
    <source>
        <strain evidence="9">KIB01</strain>
    </source>
</reference>
<evidence type="ECO:0000313" key="9">
    <source>
        <dbReference type="EMBL" id="KAK2653278.1"/>
    </source>
</evidence>
<dbReference type="AlphaFoldDB" id="A0AAE0CJX8"/>
<evidence type="ECO:0000256" key="6">
    <source>
        <dbReference type="ARBA" id="ARBA00022801"/>
    </source>
</evidence>
<evidence type="ECO:0000256" key="4">
    <source>
        <dbReference type="ARBA" id="ARBA00022722"/>
    </source>
</evidence>
<keyword evidence="5" id="KW-0479">Metal-binding</keyword>
<keyword evidence="4" id="KW-0540">Nuclease</keyword>
<evidence type="ECO:0000313" key="10">
    <source>
        <dbReference type="Proteomes" id="UP001280121"/>
    </source>
</evidence>
<dbReference type="EMBL" id="JANJYI010000004">
    <property type="protein sequence ID" value="KAK2653278.1"/>
    <property type="molecule type" value="Genomic_DNA"/>
</dbReference>
<keyword evidence="7" id="KW-0539">Nucleus</keyword>
<sequence>MLGFLTPYRDERYHLRDYEGPERALRGPKELFNYRHSSLQNVIELCFGVLKARFAVLKNMPNYKLRRQRLVPIACCVLHNFIRSQGCGDRMFREYENEDMLIEGEEEEEGRSIPSIDLSPSNVALMSNVRDEIAKQMRRDCSRNRR</sequence>
<accession>A0AAE0CJX8</accession>
<dbReference type="PANTHER" id="PTHR22930">
    <property type="match status" value="1"/>
</dbReference>
<dbReference type="InterPro" id="IPR027806">
    <property type="entry name" value="HARBI1_dom"/>
</dbReference>
<dbReference type="GO" id="GO:0004518">
    <property type="term" value="F:nuclease activity"/>
    <property type="evidence" value="ECO:0007669"/>
    <property type="project" value="UniProtKB-KW"/>
</dbReference>
<comment type="similarity">
    <text evidence="3">Belongs to the HARBI1 family.</text>
</comment>
<proteinExistence type="inferred from homology"/>
<gene>
    <name evidence="9" type="ORF">Ddye_013134</name>
</gene>
<dbReference type="Proteomes" id="UP001280121">
    <property type="component" value="Unassembled WGS sequence"/>
</dbReference>
<comment type="cofactor">
    <cofactor evidence="1">
        <name>a divalent metal cation</name>
        <dbReference type="ChEBI" id="CHEBI:60240"/>
    </cofactor>
</comment>
<evidence type="ECO:0000259" key="8">
    <source>
        <dbReference type="Pfam" id="PF13359"/>
    </source>
</evidence>
<keyword evidence="6" id="KW-0378">Hydrolase</keyword>
<evidence type="ECO:0000256" key="2">
    <source>
        <dbReference type="ARBA" id="ARBA00004123"/>
    </source>
</evidence>
<organism evidence="9 10">
    <name type="scientific">Dipteronia dyeriana</name>
    <dbReference type="NCBI Taxonomy" id="168575"/>
    <lineage>
        <taxon>Eukaryota</taxon>
        <taxon>Viridiplantae</taxon>
        <taxon>Streptophyta</taxon>
        <taxon>Embryophyta</taxon>
        <taxon>Tracheophyta</taxon>
        <taxon>Spermatophyta</taxon>
        <taxon>Magnoliopsida</taxon>
        <taxon>eudicotyledons</taxon>
        <taxon>Gunneridae</taxon>
        <taxon>Pentapetalae</taxon>
        <taxon>rosids</taxon>
        <taxon>malvids</taxon>
        <taxon>Sapindales</taxon>
        <taxon>Sapindaceae</taxon>
        <taxon>Hippocastanoideae</taxon>
        <taxon>Acereae</taxon>
        <taxon>Dipteronia</taxon>
    </lineage>
</organism>
<keyword evidence="10" id="KW-1185">Reference proteome</keyword>
<dbReference type="Pfam" id="PF13359">
    <property type="entry name" value="DDE_Tnp_4"/>
    <property type="match status" value="1"/>
</dbReference>
<evidence type="ECO:0000256" key="7">
    <source>
        <dbReference type="ARBA" id="ARBA00023242"/>
    </source>
</evidence>
<dbReference type="GO" id="GO:0046872">
    <property type="term" value="F:metal ion binding"/>
    <property type="evidence" value="ECO:0007669"/>
    <property type="project" value="UniProtKB-KW"/>
</dbReference>
<dbReference type="PANTHER" id="PTHR22930:SF228">
    <property type="entry name" value="PROTEIN ALP1-LIKE"/>
    <property type="match status" value="1"/>
</dbReference>
<dbReference type="InterPro" id="IPR045249">
    <property type="entry name" value="HARBI1-like"/>
</dbReference>
<comment type="caution">
    <text evidence="9">The sequence shown here is derived from an EMBL/GenBank/DDBJ whole genome shotgun (WGS) entry which is preliminary data.</text>
</comment>
<dbReference type="GO" id="GO:0005634">
    <property type="term" value="C:nucleus"/>
    <property type="evidence" value="ECO:0007669"/>
    <property type="project" value="UniProtKB-SubCell"/>
</dbReference>
<protein>
    <recommendedName>
        <fullName evidence="8">DDE Tnp4 domain-containing protein</fullName>
    </recommendedName>
</protein>
<evidence type="ECO:0000256" key="1">
    <source>
        <dbReference type="ARBA" id="ARBA00001968"/>
    </source>
</evidence>
<evidence type="ECO:0000256" key="3">
    <source>
        <dbReference type="ARBA" id="ARBA00006958"/>
    </source>
</evidence>
<comment type="subcellular location">
    <subcellularLocation>
        <location evidence="2">Nucleus</location>
    </subcellularLocation>
</comment>
<dbReference type="GO" id="GO:0016787">
    <property type="term" value="F:hydrolase activity"/>
    <property type="evidence" value="ECO:0007669"/>
    <property type="project" value="UniProtKB-KW"/>
</dbReference>
<name>A0AAE0CJX8_9ROSI</name>
<feature type="domain" description="DDE Tnp4" evidence="8">
    <location>
        <begin position="10"/>
        <end position="80"/>
    </location>
</feature>
<evidence type="ECO:0000256" key="5">
    <source>
        <dbReference type="ARBA" id="ARBA00022723"/>
    </source>
</evidence>